<protein>
    <submittedName>
        <fullName evidence="4">Uncharacterized protein</fullName>
    </submittedName>
</protein>
<feature type="chain" id="PRO_5042997548" evidence="3">
    <location>
        <begin position="18"/>
        <end position="100"/>
    </location>
</feature>
<accession>A0AAN8ZUJ3</accession>
<keyword evidence="3" id="KW-0732">Signal</keyword>
<dbReference type="GO" id="GO:0042302">
    <property type="term" value="F:structural constituent of cuticle"/>
    <property type="evidence" value="ECO:0007669"/>
    <property type="project" value="UniProtKB-UniRule"/>
</dbReference>
<reference evidence="4 5" key="1">
    <citation type="submission" date="2023-11" db="EMBL/GenBank/DDBJ databases">
        <title>Halocaridina rubra genome assembly.</title>
        <authorList>
            <person name="Smith C."/>
        </authorList>
    </citation>
    <scope>NUCLEOTIDE SEQUENCE [LARGE SCALE GENOMIC DNA]</scope>
    <source>
        <strain evidence="4">EP-1</strain>
        <tissue evidence="4">Whole</tissue>
    </source>
</reference>
<evidence type="ECO:0000256" key="3">
    <source>
        <dbReference type="SAM" id="SignalP"/>
    </source>
</evidence>
<keyword evidence="5" id="KW-1185">Reference proteome</keyword>
<gene>
    <name evidence="4" type="ORF">SK128_027580</name>
</gene>
<dbReference type="PROSITE" id="PS00233">
    <property type="entry name" value="CHIT_BIND_RR_1"/>
    <property type="match status" value="1"/>
</dbReference>
<comment type="caution">
    <text evidence="4">The sequence shown here is derived from an EMBL/GenBank/DDBJ whole genome shotgun (WGS) entry which is preliminary data.</text>
</comment>
<evidence type="ECO:0000256" key="2">
    <source>
        <dbReference type="PROSITE-ProRule" id="PRU00497"/>
    </source>
</evidence>
<feature type="signal peptide" evidence="3">
    <location>
        <begin position="1"/>
        <end position="17"/>
    </location>
</feature>
<name>A0AAN8ZUJ3_HALRR</name>
<dbReference type="InterPro" id="IPR000618">
    <property type="entry name" value="Insect_cuticle"/>
</dbReference>
<dbReference type="PROSITE" id="PS51155">
    <property type="entry name" value="CHIT_BIND_RR_2"/>
    <property type="match status" value="1"/>
</dbReference>
<proteinExistence type="predicted"/>
<organism evidence="4 5">
    <name type="scientific">Halocaridina rubra</name>
    <name type="common">Hawaiian red shrimp</name>
    <dbReference type="NCBI Taxonomy" id="373956"/>
    <lineage>
        <taxon>Eukaryota</taxon>
        <taxon>Metazoa</taxon>
        <taxon>Ecdysozoa</taxon>
        <taxon>Arthropoda</taxon>
        <taxon>Crustacea</taxon>
        <taxon>Multicrustacea</taxon>
        <taxon>Malacostraca</taxon>
        <taxon>Eumalacostraca</taxon>
        <taxon>Eucarida</taxon>
        <taxon>Decapoda</taxon>
        <taxon>Pleocyemata</taxon>
        <taxon>Caridea</taxon>
        <taxon>Atyoidea</taxon>
        <taxon>Atyidae</taxon>
        <taxon>Halocaridina</taxon>
    </lineage>
</organism>
<dbReference type="Proteomes" id="UP001381693">
    <property type="component" value="Unassembled WGS sequence"/>
</dbReference>
<evidence type="ECO:0000313" key="5">
    <source>
        <dbReference type="Proteomes" id="UP001381693"/>
    </source>
</evidence>
<dbReference type="EMBL" id="JAXCGZ010021493">
    <property type="protein sequence ID" value="KAK7050065.1"/>
    <property type="molecule type" value="Genomic_DNA"/>
</dbReference>
<dbReference type="Pfam" id="PF00379">
    <property type="entry name" value="Chitin_bind_4"/>
    <property type="match status" value="1"/>
</dbReference>
<dbReference type="InterPro" id="IPR031311">
    <property type="entry name" value="CHIT_BIND_RR_consensus"/>
</dbReference>
<keyword evidence="1 2" id="KW-0193">Cuticle</keyword>
<evidence type="ECO:0000256" key="1">
    <source>
        <dbReference type="ARBA" id="ARBA00022460"/>
    </source>
</evidence>
<sequence>MKLFLGIILGLVAMASSRPDTVFDFDLDDIHHDQDIDDDHTITGTYSWTSPEGQEFFVRYIADDDGYRVVESNAVPVSDGIAANGQQGSFVSLEDFDDRK</sequence>
<evidence type="ECO:0000313" key="4">
    <source>
        <dbReference type="EMBL" id="KAK7050065.1"/>
    </source>
</evidence>
<dbReference type="AlphaFoldDB" id="A0AAN8ZUJ3"/>